<dbReference type="InterPro" id="IPR036047">
    <property type="entry name" value="F-box-like_dom_sf"/>
</dbReference>
<dbReference type="InterPro" id="IPR013187">
    <property type="entry name" value="F-box-assoc_dom_typ3"/>
</dbReference>
<name>M8C3L9_AEGTA</name>
<dbReference type="Gene3D" id="1.20.1280.50">
    <property type="match status" value="1"/>
</dbReference>
<accession>M8C3L9</accession>
<dbReference type="Pfam" id="PF08268">
    <property type="entry name" value="FBA_3"/>
    <property type="match status" value="1"/>
</dbReference>
<sequence>MDPHRIYRDFASDVLVNILGRLPPKTRRRLRLVCRHWRHIVDRRTPTDMRSRAKTLVVATGSAYVLNDLSAPGKIRGLWSNFHTARRFLAMSVVGTCNGLVCLCDGREPGGAITVANPVTGEALTIPPLPMPPPCTVTNEQDIGSNSTNLWHQAYSFVYLQTTERYKIVHVPCQVDRFVFDAVHMFTLGEPSWRAIPVGPATRCDPGHGVVSVDAASATATYWATPEGTAKVMSFDLEDERVTSIMPLPSVLSNPKEGSSWHLAEVQGRLGIVVRRVSSLKTEVWVMEDDNRRTFGYIETKEPLSVFMHAGGSTCVISWDWNP</sequence>
<dbReference type="InterPro" id="IPR001810">
    <property type="entry name" value="F-box_dom"/>
</dbReference>
<proteinExistence type="predicted"/>
<dbReference type="EnsemblPlants" id="EMT28658">
    <property type="protein sequence ID" value="EMT28658"/>
    <property type="gene ID" value="F775_16239"/>
</dbReference>
<evidence type="ECO:0000313" key="1">
    <source>
        <dbReference type="EnsemblPlants" id="EMT28658"/>
    </source>
</evidence>
<organism evidence="1">
    <name type="scientific">Aegilops tauschii</name>
    <name type="common">Tausch's goatgrass</name>
    <name type="synonym">Aegilops squarrosa</name>
    <dbReference type="NCBI Taxonomy" id="37682"/>
    <lineage>
        <taxon>Eukaryota</taxon>
        <taxon>Viridiplantae</taxon>
        <taxon>Streptophyta</taxon>
        <taxon>Embryophyta</taxon>
        <taxon>Tracheophyta</taxon>
        <taxon>Spermatophyta</taxon>
        <taxon>Magnoliopsida</taxon>
        <taxon>Liliopsida</taxon>
        <taxon>Poales</taxon>
        <taxon>Poaceae</taxon>
        <taxon>BOP clade</taxon>
        <taxon>Pooideae</taxon>
        <taxon>Triticodae</taxon>
        <taxon>Triticeae</taxon>
        <taxon>Triticinae</taxon>
        <taxon>Aegilops</taxon>
    </lineage>
</organism>
<dbReference type="NCBIfam" id="TIGR01640">
    <property type="entry name" value="F_box_assoc_1"/>
    <property type="match status" value="1"/>
</dbReference>
<protein>
    <submittedName>
        <fullName evidence="1">Uncharacterized protein</fullName>
    </submittedName>
</protein>
<dbReference type="AlphaFoldDB" id="M8C3L9"/>
<dbReference type="PANTHER" id="PTHR31672:SF13">
    <property type="entry name" value="F-BOX PROTEIN CPR30-LIKE"/>
    <property type="match status" value="1"/>
</dbReference>
<dbReference type="SUPFAM" id="SSF81383">
    <property type="entry name" value="F-box domain"/>
    <property type="match status" value="1"/>
</dbReference>
<dbReference type="SMART" id="SM00256">
    <property type="entry name" value="FBOX"/>
    <property type="match status" value="1"/>
</dbReference>
<dbReference type="Pfam" id="PF00646">
    <property type="entry name" value="F-box"/>
    <property type="match status" value="1"/>
</dbReference>
<dbReference type="InterPro" id="IPR017451">
    <property type="entry name" value="F-box-assoc_interact_dom"/>
</dbReference>
<dbReference type="PANTHER" id="PTHR31672">
    <property type="entry name" value="BNACNNG10540D PROTEIN"/>
    <property type="match status" value="1"/>
</dbReference>
<dbReference type="InterPro" id="IPR050796">
    <property type="entry name" value="SCF_F-box_component"/>
</dbReference>
<reference evidence="1" key="1">
    <citation type="submission" date="2015-06" db="UniProtKB">
        <authorList>
            <consortium name="EnsemblPlants"/>
        </authorList>
    </citation>
    <scope>IDENTIFICATION</scope>
</reference>